<dbReference type="Pfam" id="PF01590">
    <property type="entry name" value="GAF"/>
    <property type="match status" value="1"/>
</dbReference>
<dbReference type="PANTHER" id="PTHR32071">
    <property type="entry name" value="TRANSCRIPTIONAL REGULATORY PROTEIN"/>
    <property type="match status" value="1"/>
</dbReference>
<dbReference type="InterPro" id="IPR025662">
    <property type="entry name" value="Sigma_54_int_dom_ATP-bd_1"/>
</dbReference>
<dbReference type="SMART" id="SM00382">
    <property type="entry name" value="AAA"/>
    <property type="match status" value="1"/>
</dbReference>
<dbReference type="GO" id="GO:0043565">
    <property type="term" value="F:sequence-specific DNA binding"/>
    <property type="evidence" value="ECO:0007669"/>
    <property type="project" value="InterPro"/>
</dbReference>
<dbReference type="SUPFAM" id="SSF46689">
    <property type="entry name" value="Homeodomain-like"/>
    <property type="match status" value="1"/>
</dbReference>
<evidence type="ECO:0000256" key="2">
    <source>
        <dbReference type="ARBA" id="ARBA00022840"/>
    </source>
</evidence>
<dbReference type="InterPro" id="IPR029016">
    <property type="entry name" value="GAF-like_dom_sf"/>
</dbReference>
<sequence>MKKVSILTSEQMKQEILLSHIRSERYGISREERSPNQKRLSPAALQKRRFVCRDLLDVVSGYIEEFYDLLSPERFMIAFVDRDGYILHLAGSDRLKAEFAERNCAPGYCWTERNVGTTAISLCLKKQVSIQLNDKEHYCIKAHGFTSCAAPIFGHEDSLQGVLVVSGSNDLVHPHTLIMVTSAARSIEKHMCLLQQNREMSFYTGFLDRVVESAETGLIAIDSDLRIWKSNRKANEILKDGHLENKPVSILKGLEIDLDHIYSQPSVWREKECNIKYGNQDIHVIFSAQPILSEKRELMGAVVVFEDVGNIRKLAERFSGTGAYFTFDHLIGQSPSFLDAISLAKKAAQSTSTVLLLGETGTGKELFAQAIHNAGACSGGPFVPINCGAIPGELMESELFGYVDGAFTGAIKGGKVGKFELAHGGTILLDEIGDMPHDMQVKLLRVLQTGEVQRIGSNKMVKVNTRIIASTHVNLEKAIEHNRFRKDLYYRLNIITIKIPRLKERGPRDIMALADYFVKKNNPVCQLSMGAMDALTAYDWPGNARELENTIQRSLHLCDSGILEEGHLGLPVKRINSTASFTGSLHEMEKRLISATLEDTSFNMALTARKLGISRATLYRKVKTHKIDMPVKN</sequence>
<dbReference type="InterPro" id="IPR009057">
    <property type="entry name" value="Homeodomain-like_sf"/>
</dbReference>
<dbReference type="Gene3D" id="3.30.450.40">
    <property type="match status" value="1"/>
</dbReference>
<evidence type="ECO:0000313" key="8">
    <source>
        <dbReference type="Proteomes" id="UP000191931"/>
    </source>
</evidence>
<reference evidence="7 8" key="1">
    <citation type="submission" date="2017-03" db="EMBL/GenBank/DDBJ databases">
        <authorList>
            <person name="Afonso C.L."/>
            <person name="Miller P.J."/>
            <person name="Scott M.A."/>
            <person name="Spackman E."/>
            <person name="Goraichik I."/>
            <person name="Dimitrov K.M."/>
            <person name="Suarez D.L."/>
            <person name="Swayne D.E."/>
        </authorList>
    </citation>
    <scope>NUCLEOTIDE SEQUENCE [LARGE SCALE GENOMIC DNA]</scope>
    <source>
        <strain evidence="7">PRJEB14757</strain>
    </source>
</reference>
<dbReference type="Pfam" id="PF00158">
    <property type="entry name" value="Sigma54_activat"/>
    <property type="match status" value="1"/>
</dbReference>
<dbReference type="InterPro" id="IPR027417">
    <property type="entry name" value="P-loop_NTPase"/>
</dbReference>
<dbReference type="CDD" id="cd00009">
    <property type="entry name" value="AAA"/>
    <property type="match status" value="1"/>
</dbReference>
<dbReference type="Gene3D" id="3.40.50.300">
    <property type="entry name" value="P-loop containing nucleotide triphosphate hydrolases"/>
    <property type="match status" value="1"/>
</dbReference>
<accession>A0A1W1H5H6</accession>
<dbReference type="Proteomes" id="UP000191931">
    <property type="component" value="Unassembled WGS sequence"/>
</dbReference>
<dbReference type="PRINTS" id="PR01590">
    <property type="entry name" value="HTHFIS"/>
</dbReference>
<dbReference type="PROSITE" id="PS00675">
    <property type="entry name" value="SIGMA54_INTERACT_1"/>
    <property type="match status" value="1"/>
</dbReference>
<dbReference type="InterPro" id="IPR002078">
    <property type="entry name" value="Sigma_54_int"/>
</dbReference>
<dbReference type="Gene3D" id="1.10.8.60">
    <property type="match status" value="1"/>
</dbReference>
<dbReference type="EMBL" id="FWEV01000013">
    <property type="protein sequence ID" value="SLM27733.1"/>
    <property type="molecule type" value="Genomic_DNA"/>
</dbReference>
<keyword evidence="2" id="KW-0067">ATP-binding</keyword>
<dbReference type="FunFam" id="3.40.50.300:FF:000006">
    <property type="entry name" value="DNA-binding transcriptional regulator NtrC"/>
    <property type="match status" value="1"/>
</dbReference>
<name>A0A1W1H5H6_9BACT</name>
<evidence type="ECO:0000256" key="3">
    <source>
        <dbReference type="ARBA" id="ARBA00023015"/>
    </source>
</evidence>
<keyword evidence="4" id="KW-0238">DNA-binding</keyword>
<dbReference type="OrthoDB" id="9763792at2"/>
<organism evidence="7 8">
    <name type="scientific">Desulfamplus magnetovallimortis</name>
    <dbReference type="NCBI Taxonomy" id="1246637"/>
    <lineage>
        <taxon>Bacteria</taxon>
        <taxon>Pseudomonadati</taxon>
        <taxon>Thermodesulfobacteriota</taxon>
        <taxon>Desulfobacteria</taxon>
        <taxon>Desulfobacterales</taxon>
        <taxon>Desulfobacteraceae</taxon>
        <taxon>Desulfamplus</taxon>
    </lineage>
</organism>
<dbReference type="Gene3D" id="1.10.10.60">
    <property type="entry name" value="Homeodomain-like"/>
    <property type="match status" value="1"/>
</dbReference>
<dbReference type="InterPro" id="IPR002197">
    <property type="entry name" value="HTH_Fis"/>
</dbReference>
<evidence type="ECO:0000313" key="7">
    <source>
        <dbReference type="EMBL" id="SLM27733.1"/>
    </source>
</evidence>
<dbReference type="GO" id="GO:0005524">
    <property type="term" value="F:ATP binding"/>
    <property type="evidence" value="ECO:0007669"/>
    <property type="project" value="UniProtKB-KW"/>
</dbReference>
<dbReference type="RefSeq" id="WP_080798775.1">
    <property type="nucleotide sequence ID" value="NZ_LT828540.1"/>
</dbReference>
<keyword evidence="3" id="KW-0805">Transcription regulation</keyword>
<dbReference type="SUPFAM" id="SSF52540">
    <property type="entry name" value="P-loop containing nucleoside triphosphate hydrolases"/>
    <property type="match status" value="1"/>
</dbReference>
<keyword evidence="5" id="KW-0804">Transcription</keyword>
<dbReference type="Pfam" id="PF02954">
    <property type="entry name" value="HTH_8"/>
    <property type="match status" value="1"/>
</dbReference>
<protein>
    <submittedName>
        <fullName evidence="7">Sigma54 specific transcriptional regulator, Fis family</fullName>
    </submittedName>
</protein>
<gene>
    <name evidence="7" type="ORF">MTBBW1_110018</name>
</gene>
<feature type="domain" description="Sigma-54 factor interaction" evidence="6">
    <location>
        <begin position="330"/>
        <end position="556"/>
    </location>
</feature>
<dbReference type="InterPro" id="IPR058031">
    <property type="entry name" value="AAA_lid_NorR"/>
</dbReference>
<keyword evidence="1" id="KW-0547">Nucleotide-binding</keyword>
<dbReference type="PROSITE" id="PS00676">
    <property type="entry name" value="SIGMA54_INTERACT_2"/>
    <property type="match status" value="1"/>
</dbReference>
<dbReference type="STRING" id="1246637.MTBBW1_110018"/>
<evidence type="ECO:0000259" key="6">
    <source>
        <dbReference type="PROSITE" id="PS50045"/>
    </source>
</evidence>
<evidence type="ECO:0000256" key="5">
    <source>
        <dbReference type="ARBA" id="ARBA00023163"/>
    </source>
</evidence>
<dbReference type="AlphaFoldDB" id="A0A1W1H5H6"/>
<dbReference type="InterPro" id="IPR003018">
    <property type="entry name" value="GAF"/>
</dbReference>
<keyword evidence="8" id="KW-1185">Reference proteome</keyword>
<dbReference type="Pfam" id="PF25601">
    <property type="entry name" value="AAA_lid_14"/>
    <property type="match status" value="1"/>
</dbReference>
<dbReference type="InterPro" id="IPR025943">
    <property type="entry name" value="Sigma_54_int_dom_ATP-bd_2"/>
</dbReference>
<dbReference type="PANTHER" id="PTHR32071:SF57">
    <property type="entry name" value="C4-DICARBOXYLATE TRANSPORT TRANSCRIPTIONAL REGULATORY PROTEIN DCTD"/>
    <property type="match status" value="1"/>
</dbReference>
<proteinExistence type="predicted"/>
<dbReference type="Gene3D" id="3.30.450.20">
    <property type="entry name" value="PAS domain"/>
    <property type="match status" value="1"/>
</dbReference>
<dbReference type="GO" id="GO:0006355">
    <property type="term" value="P:regulation of DNA-templated transcription"/>
    <property type="evidence" value="ECO:0007669"/>
    <property type="project" value="InterPro"/>
</dbReference>
<evidence type="ECO:0000256" key="1">
    <source>
        <dbReference type="ARBA" id="ARBA00022741"/>
    </source>
</evidence>
<dbReference type="PROSITE" id="PS50045">
    <property type="entry name" value="SIGMA54_INTERACT_4"/>
    <property type="match status" value="1"/>
</dbReference>
<evidence type="ECO:0000256" key="4">
    <source>
        <dbReference type="ARBA" id="ARBA00023125"/>
    </source>
</evidence>
<dbReference type="InterPro" id="IPR003593">
    <property type="entry name" value="AAA+_ATPase"/>
</dbReference>